<accession>A0A810Q9V7</accession>
<organism evidence="1 2">
    <name type="scientific">Pusillibacter faecalis</name>
    <dbReference type="NCBI Taxonomy" id="2714358"/>
    <lineage>
        <taxon>Bacteria</taxon>
        <taxon>Bacillati</taxon>
        <taxon>Bacillota</taxon>
        <taxon>Clostridia</taxon>
        <taxon>Eubacteriales</taxon>
        <taxon>Oscillospiraceae</taxon>
        <taxon>Pusillibacter</taxon>
    </lineage>
</organism>
<gene>
    <name evidence="1" type="ORF">MM59RIKEN_07140</name>
</gene>
<reference evidence="1" key="1">
    <citation type="submission" date="2020-09" db="EMBL/GenBank/DDBJ databases">
        <title>New species isolated from human feces.</title>
        <authorList>
            <person name="Kitahara M."/>
            <person name="Shigeno Y."/>
            <person name="Shime M."/>
            <person name="Matsumoto Y."/>
            <person name="Nakamura S."/>
            <person name="Motooka D."/>
            <person name="Fukuoka S."/>
            <person name="Nishikawa H."/>
            <person name="Benno Y."/>
        </authorList>
    </citation>
    <scope>NUCLEOTIDE SEQUENCE</scope>
    <source>
        <strain evidence="1">MM59</strain>
    </source>
</reference>
<dbReference type="Proteomes" id="UP000679848">
    <property type="component" value="Chromosome"/>
</dbReference>
<sequence length="57" mass="6492">MLVNGSELVKRLVACGWTASNATDTCFQYAAEGKFSELEAFIRQQELLFDDRREYAV</sequence>
<dbReference type="AlphaFoldDB" id="A0A810Q9V7"/>
<evidence type="ECO:0000313" key="2">
    <source>
        <dbReference type="Proteomes" id="UP000679848"/>
    </source>
</evidence>
<keyword evidence="2" id="KW-1185">Reference proteome</keyword>
<proteinExistence type="predicted"/>
<name>A0A810Q9V7_9FIRM</name>
<dbReference type="EMBL" id="AP023420">
    <property type="protein sequence ID" value="BCK83395.1"/>
    <property type="molecule type" value="Genomic_DNA"/>
</dbReference>
<protein>
    <submittedName>
        <fullName evidence="1">Uncharacterized protein</fullName>
    </submittedName>
</protein>
<dbReference type="KEGG" id="pfaa:MM59RIKEN_07140"/>
<evidence type="ECO:0000313" key="1">
    <source>
        <dbReference type="EMBL" id="BCK83395.1"/>
    </source>
</evidence>